<reference evidence="2" key="1">
    <citation type="journal article" date="2021" name="New Phytol.">
        <title>Evolutionary innovations through gain and loss of genes in the ectomycorrhizal Boletales.</title>
        <authorList>
            <person name="Wu G."/>
            <person name="Miyauchi S."/>
            <person name="Morin E."/>
            <person name="Kuo A."/>
            <person name="Drula E."/>
            <person name="Varga T."/>
            <person name="Kohler A."/>
            <person name="Feng B."/>
            <person name="Cao Y."/>
            <person name="Lipzen A."/>
            <person name="Daum C."/>
            <person name="Hundley H."/>
            <person name="Pangilinan J."/>
            <person name="Johnson J."/>
            <person name="Barry K."/>
            <person name="LaButti K."/>
            <person name="Ng V."/>
            <person name="Ahrendt S."/>
            <person name="Min B."/>
            <person name="Choi I.G."/>
            <person name="Park H."/>
            <person name="Plett J.M."/>
            <person name="Magnuson J."/>
            <person name="Spatafora J.W."/>
            <person name="Nagy L.G."/>
            <person name="Henrissat B."/>
            <person name="Grigoriev I.V."/>
            <person name="Yang Z.L."/>
            <person name="Xu J."/>
            <person name="Martin F.M."/>
        </authorList>
    </citation>
    <scope>NUCLEOTIDE SEQUENCE</scope>
    <source>
        <strain evidence="2">KKN 215</strain>
    </source>
</reference>
<feature type="transmembrane region" description="Helical" evidence="1">
    <location>
        <begin position="330"/>
        <end position="350"/>
    </location>
</feature>
<dbReference type="EMBL" id="JAEVFJ010000013">
    <property type="protein sequence ID" value="KAH8101123.1"/>
    <property type="molecule type" value="Genomic_DNA"/>
</dbReference>
<accession>A0A8K0UPC7</accession>
<proteinExistence type="predicted"/>
<name>A0A8K0UPC7_9AGAR</name>
<feature type="transmembrane region" description="Helical" evidence="1">
    <location>
        <begin position="362"/>
        <end position="382"/>
    </location>
</feature>
<gene>
    <name evidence="2" type="ORF">BXZ70DRAFT_110114</name>
</gene>
<evidence type="ECO:0000313" key="2">
    <source>
        <dbReference type="EMBL" id="KAH8101123.1"/>
    </source>
</evidence>
<keyword evidence="1" id="KW-0812">Transmembrane</keyword>
<evidence type="ECO:0000313" key="3">
    <source>
        <dbReference type="Proteomes" id="UP000813824"/>
    </source>
</evidence>
<sequence length="504" mass="57139">MSSSTSSRTSVSQVQVLPTHSVARYDRNIVLPFQPNDYQCIIPRKTVDFPREGLPEGWVACQHPEGGLYFFDKQRRLYTDANICDSEVHAQLENCVMYLRDRISADDLKLPSDIDIVLEPSSTQDCSTWFYYYANHNNKTLLWLDDYELPGSSELTTIPSLTQLKHQMEHFYWRHVEYFPHFQDLHPQAAVDLVGILLFAITDKLTSASSTATHSIADLKTMLDSAERAKALGENEYSTAIIARLHSSFAHTRFLNCHGEYGARLEKRQSVHGNVRRHRSYLVRLTAPLLFFTPYSHLRSIEKLWVDGTVTHVSWIHFRTELTAGWQKSITYSAFLFIANLIFLNVPSDALSLSGSVNTPYLILRSSSMTCLIGSIFTGMILSWQYSGDKPTAAAAHFLHSKSHPTRELDSLAVLHALPYGLMLWGAMTFISTFGIECFASMERSRTYAMAGLWAVIGSIVLWSAYESIRGRILLTDEKSYIVEPLPSQKDISQKLKSISIERS</sequence>
<keyword evidence="3" id="KW-1185">Reference proteome</keyword>
<evidence type="ECO:0000256" key="1">
    <source>
        <dbReference type="SAM" id="Phobius"/>
    </source>
</evidence>
<organism evidence="2 3">
    <name type="scientific">Cristinia sonorae</name>
    <dbReference type="NCBI Taxonomy" id="1940300"/>
    <lineage>
        <taxon>Eukaryota</taxon>
        <taxon>Fungi</taxon>
        <taxon>Dikarya</taxon>
        <taxon>Basidiomycota</taxon>
        <taxon>Agaricomycotina</taxon>
        <taxon>Agaricomycetes</taxon>
        <taxon>Agaricomycetidae</taxon>
        <taxon>Agaricales</taxon>
        <taxon>Pleurotineae</taxon>
        <taxon>Stephanosporaceae</taxon>
        <taxon>Cristinia</taxon>
    </lineage>
</organism>
<evidence type="ECO:0008006" key="4">
    <source>
        <dbReference type="Google" id="ProtNLM"/>
    </source>
</evidence>
<protein>
    <recommendedName>
        <fullName evidence="4">WW domain-containing protein</fullName>
    </recommendedName>
</protein>
<dbReference type="AlphaFoldDB" id="A0A8K0UPC7"/>
<dbReference type="OrthoDB" id="2657661at2759"/>
<comment type="caution">
    <text evidence="2">The sequence shown here is derived from an EMBL/GenBank/DDBJ whole genome shotgun (WGS) entry which is preliminary data.</text>
</comment>
<dbReference type="Proteomes" id="UP000813824">
    <property type="component" value="Unassembled WGS sequence"/>
</dbReference>
<feature type="transmembrane region" description="Helical" evidence="1">
    <location>
        <begin position="417"/>
        <end position="436"/>
    </location>
</feature>
<keyword evidence="1" id="KW-1133">Transmembrane helix</keyword>
<keyword evidence="1" id="KW-0472">Membrane</keyword>
<feature type="transmembrane region" description="Helical" evidence="1">
    <location>
        <begin position="448"/>
        <end position="466"/>
    </location>
</feature>